<gene>
    <name evidence="1" type="ORF">Ahy_A10g049137</name>
</gene>
<dbReference type="AlphaFoldDB" id="A0A445B6K9"/>
<dbReference type="EMBL" id="SDMP01000010">
    <property type="protein sequence ID" value="RYR34327.1"/>
    <property type="molecule type" value="Genomic_DNA"/>
</dbReference>
<keyword evidence="2" id="KW-1185">Reference proteome</keyword>
<accession>A0A445B6K9</accession>
<evidence type="ECO:0000313" key="1">
    <source>
        <dbReference type="EMBL" id="RYR34327.1"/>
    </source>
</evidence>
<proteinExistence type="predicted"/>
<protein>
    <submittedName>
        <fullName evidence="1">Uncharacterized protein</fullName>
    </submittedName>
</protein>
<dbReference type="Proteomes" id="UP000289738">
    <property type="component" value="Chromosome A10"/>
</dbReference>
<name>A0A445B6K9_ARAHY</name>
<evidence type="ECO:0000313" key="2">
    <source>
        <dbReference type="Proteomes" id="UP000289738"/>
    </source>
</evidence>
<sequence>MAPGIASAAGGIAVPASVPHMQPMMPYQVPPSKPAIPTLRPSYAKPNGYATIVGAPQTAVPPAVSACSKPLMSIVGREREKV</sequence>
<organism evidence="1 2">
    <name type="scientific">Arachis hypogaea</name>
    <name type="common">Peanut</name>
    <dbReference type="NCBI Taxonomy" id="3818"/>
    <lineage>
        <taxon>Eukaryota</taxon>
        <taxon>Viridiplantae</taxon>
        <taxon>Streptophyta</taxon>
        <taxon>Embryophyta</taxon>
        <taxon>Tracheophyta</taxon>
        <taxon>Spermatophyta</taxon>
        <taxon>Magnoliopsida</taxon>
        <taxon>eudicotyledons</taxon>
        <taxon>Gunneridae</taxon>
        <taxon>Pentapetalae</taxon>
        <taxon>rosids</taxon>
        <taxon>fabids</taxon>
        <taxon>Fabales</taxon>
        <taxon>Fabaceae</taxon>
        <taxon>Papilionoideae</taxon>
        <taxon>50 kb inversion clade</taxon>
        <taxon>dalbergioids sensu lato</taxon>
        <taxon>Dalbergieae</taxon>
        <taxon>Pterocarpus clade</taxon>
        <taxon>Arachis</taxon>
    </lineage>
</organism>
<comment type="caution">
    <text evidence="1">The sequence shown here is derived from an EMBL/GenBank/DDBJ whole genome shotgun (WGS) entry which is preliminary data.</text>
</comment>
<reference evidence="1 2" key="1">
    <citation type="submission" date="2019-01" db="EMBL/GenBank/DDBJ databases">
        <title>Sequencing of cultivated peanut Arachis hypogaea provides insights into genome evolution and oil improvement.</title>
        <authorList>
            <person name="Chen X."/>
        </authorList>
    </citation>
    <scope>NUCLEOTIDE SEQUENCE [LARGE SCALE GENOMIC DNA]</scope>
    <source>
        <strain evidence="2">cv. Fuhuasheng</strain>
        <tissue evidence="1">Leaves</tissue>
    </source>
</reference>